<reference evidence="7 8" key="1">
    <citation type="submission" date="2024-09" db="EMBL/GenBank/DDBJ databases">
        <title>Draft genome sequence of Candidatus Magnetaquicoccaceae bacterium FCR-1.</title>
        <authorList>
            <person name="Shimoshige H."/>
            <person name="Shimamura S."/>
            <person name="Taoka A."/>
            <person name="Kobayashi H."/>
            <person name="Maekawa T."/>
        </authorList>
    </citation>
    <scope>NUCLEOTIDE SEQUENCE [LARGE SCALE GENOMIC DNA]</scope>
    <source>
        <strain evidence="7 8">FCR-1</strain>
    </source>
</reference>
<dbReference type="InterPro" id="IPR017896">
    <property type="entry name" value="4Fe4S_Fe-S-bd"/>
</dbReference>
<dbReference type="NCBIfam" id="NF045797">
    <property type="entry name" value="DsrO"/>
    <property type="match status" value="1"/>
</dbReference>
<dbReference type="InterPro" id="IPR017900">
    <property type="entry name" value="4Fe4S_Fe_S_CS"/>
</dbReference>
<feature type="compositionally biased region" description="Polar residues" evidence="5">
    <location>
        <begin position="1"/>
        <end position="20"/>
    </location>
</feature>
<evidence type="ECO:0000313" key="8">
    <source>
        <dbReference type="Proteomes" id="UP001628193"/>
    </source>
</evidence>
<dbReference type="PROSITE" id="PS00198">
    <property type="entry name" value="4FE4S_FER_1"/>
    <property type="match status" value="1"/>
</dbReference>
<evidence type="ECO:0000256" key="3">
    <source>
        <dbReference type="ARBA" id="ARBA00023004"/>
    </source>
</evidence>
<name>A0ABQ0C933_9PROT</name>
<gene>
    <name evidence="7" type="primary">ttrB</name>
    <name evidence="7" type="ORF">SIID45300_01715</name>
</gene>
<evidence type="ECO:0000256" key="2">
    <source>
        <dbReference type="ARBA" id="ARBA00022723"/>
    </source>
</evidence>
<evidence type="ECO:0000256" key="4">
    <source>
        <dbReference type="ARBA" id="ARBA00023014"/>
    </source>
</evidence>
<proteinExistence type="predicted"/>
<keyword evidence="8" id="KW-1185">Reference proteome</keyword>
<keyword evidence="1" id="KW-0004">4Fe-4S</keyword>
<evidence type="ECO:0000313" key="7">
    <source>
        <dbReference type="EMBL" id="GAB0057388.1"/>
    </source>
</evidence>
<dbReference type="CDD" id="cd10551">
    <property type="entry name" value="PsrB"/>
    <property type="match status" value="1"/>
</dbReference>
<dbReference type="InterPro" id="IPR054822">
    <property type="entry name" value="DsrO-like"/>
</dbReference>
<evidence type="ECO:0000259" key="6">
    <source>
        <dbReference type="PROSITE" id="PS51379"/>
    </source>
</evidence>
<keyword evidence="4" id="KW-0411">Iron-sulfur</keyword>
<dbReference type="SUPFAM" id="SSF54862">
    <property type="entry name" value="4Fe-4S ferredoxins"/>
    <property type="match status" value="1"/>
</dbReference>
<dbReference type="InterPro" id="IPR050954">
    <property type="entry name" value="ET_IronSulfur_Cluster-Binding"/>
</dbReference>
<comment type="caution">
    <text evidence="7">The sequence shown here is derived from an EMBL/GenBank/DDBJ whole genome shotgun (WGS) entry which is preliminary data.</text>
</comment>
<dbReference type="Gene3D" id="3.30.70.20">
    <property type="match status" value="2"/>
</dbReference>
<dbReference type="Pfam" id="PF13247">
    <property type="entry name" value="Fer4_11"/>
    <property type="match status" value="1"/>
</dbReference>
<protein>
    <submittedName>
        <fullName evidence="7">Tetrathionate reductase subunit B</fullName>
    </submittedName>
</protein>
<evidence type="ECO:0000256" key="5">
    <source>
        <dbReference type="SAM" id="MobiDB-lite"/>
    </source>
</evidence>
<keyword evidence="3" id="KW-0408">Iron</keyword>
<feature type="domain" description="4Fe-4S ferredoxin-type" evidence="6">
    <location>
        <begin position="107"/>
        <end position="136"/>
    </location>
</feature>
<dbReference type="PANTHER" id="PTHR43177:SF3">
    <property type="entry name" value="PROTEIN NRFC HOMOLOG"/>
    <property type="match status" value="1"/>
</dbReference>
<feature type="domain" description="4Fe-4S ferredoxin-type" evidence="6">
    <location>
        <begin position="30"/>
        <end position="52"/>
    </location>
</feature>
<sequence>MGNQENQQNQPRSYGLQTPGSKGVKGKKRYAMVIDLRKCIGCMSCSIACKAEYGLPLGVWRTWVKVVDKGIYPTTKRIFMPRLCNHCDYPVCVRNCPTQATYKHEDGFVLQRYNRCIGCRTCMVACPYNARHLLPEKRTDGNLPRMVVDKCTFCIHRVKKGLVPSCVQACVGGARLFGDMNDPQSEVSRLIATETVTVLKPELGTSPTVYYIGADWEIMDEPHSYTNRTRQVVEEFNDFKRNHKGDAFADIIEGEPLMTEVGKNWIGYLKTIPHKAKETLNAFKIFLFD</sequence>
<dbReference type="PROSITE" id="PS51379">
    <property type="entry name" value="4FE4S_FER_2"/>
    <property type="match status" value="3"/>
</dbReference>
<accession>A0ABQ0C933</accession>
<feature type="region of interest" description="Disordered" evidence="5">
    <location>
        <begin position="1"/>
        <end position="24"/>
    </location>
</feature>
<evidence type="ECO:0000256" key="1">
    <source>
        <dbReference type="ARBA" id="ARBA00022485"/>
    </source>
</evidence>
<dbReference type="Proteomes" id="UP001628193">
    <property type="component" value="Unassembled WGS sequence"/>
</dbReference>
<keyword evidence="2" id="KW-0479">Metal-binding</keyword>
<dbReference type="PANTHER" id="PTHR43177">
    <property type="entry name" value="PROTEIN NRFC"/>
    <property type="match status" value="1"/>
</dbReference>
<organism evidence="7 8">
    <name type="scientific">Candidatus Magnetaquiglobus chichijimensis</name>
    <dbReference type="NCBI Taxonomy" id="3141448"/>
    <lineage>
        <taxon>Bacteria</taxon>
        <taxon>Pseudomonadati</taxon>
        <taxon>Pseudomonadota</taxon>
        <taxon>Magnetococcia</taxon>
        <taxon>Magnetococcales</taxon>
        <taxon>Candidatus Magnetaquicoccaceae</taxon>
        <taxon>Candidatus Magnetaquiglobus</taxon>
    </lineage>
</organism>
<dbReference type="EMBL" id="BAAFGK010000004">
    <property type="protein sequence ID" value="GAB0057388.1"/>
    <property type="molecule type" value="Genomic_DNA"/>
</dbReference>
<feature type="domain" description="4Fe-4S ferredoxin-type" evidence="6">
    <location>
        <begin position="75"/>
        <end position="106"/>
    </location>
</feature>